<proteinExistence type="predicted"/>
<dbReference type="GO" id="GO:0032259">
    <property type="term" value="P:methylation"/>
    <property type="evidence" value="ECO:0007669"/>
    <property type="project" value="UniProtKB-KW"/>
</dbReference>
<dbReference type="InterPro" id="IPR041698">
    <property type="entry name" value="Methyltransf_25"/>
</dbReference>
<keyword evidence="2" id="KW-0808">Transferase</keyword>
<evidence type="ECO:0000259" key="1">
    <source>
        <dbReference type="Pfam" id="PF13649"/>
    </source>
</evidence>
<dbReference type="SUPFAM" id="SSF53335">
    <property type="entry name" value="S-adenosyl-L-methionine-dependent methyltransferases"/>
    <property type="match status" value="1"/>
</dbReference>
<dbReference type="Proteomes" id="UP000028980">
    <property type="component" value="Unassembled WGS sequence"/>
</dbReference>
<dbReference type="CDD" id="cd02440">
    <property type="entry name" value="AdoMet_MTases"/>
    <property type="match status" value="1"/>
</dbReference>
<dbReference type="AlphaFoldDB" id="A0A081DF78"/>
<evidence type="ECO:0000313" key="2">
    <source>
        <dbReference type="EMBL" id="GAK77574.1"/>
    </source>
</evidence>
<keyword evidence="2" id="KW-0489">Methyltransferase</keyword>
<feature type="domain" description="Methyltransferase" evidence="1">
    <location>
        <begin position="63"/>
        <end position="155"/>
    </location>
</feature>
<dbReference type="EMBL" id="BBLG01000010">
    <property type="protein sequence ID" value="GAK77574.1"/>
    <property type="molecule type" value="Genomic_DNA"/>
</dbReference>
<reference evidence="2 3" key="1">
    <citation type="journal article" date="2014" name="Genome Announc.">
        <title>Draft Genome Sequences of Marine Flavobacterium Nonlabens Strains NR17, NR24, NR27, NR32, NR33, and Ara13.</title>
        <authorList>
            <person name="Nakanishi M."/>
            <person name="Meirelles P."/>
            <person name="Suzuki R."/>
            <person name="Takatani N."/>
            <person name="Mino S."/>
            <person name="Suda W."/>
            <person name="Oshima K."/>
            <person name="Hattori M."/>
            <person name="Ohkuma M."/>
            <person name="Hosokawa M."/>
            <person name="Miyashita K."/>
            <person name="Thompson F.L."/>
            <person name="Niwa A."/>
            <person name="Sawabe T."/>
            <person name="Sawabe T."/>
        </authorList>
    </citation>
    <scope>NUCLEOTIDE SEQUENCE [LARGE SCALE GENOMIC DNA]</scope>
    <source>
        <strain evidence="3">JCM19296</strain>
    </source>
</reference>
<protein>
    <submittedName>
        <fullName evidence="2">SAM-dependent methyltransferases</fullName>
    </submittedName>
</protein>
<dbReference type="Gene3D" id="3.40.50.150">
    <property type="entry name" value="Vaccinia Virus protein VP39"/>
    <property type="match status" value="1"/>
</dbReference>
<sequence length="238" mass="27898">MIYVDHKRNSDPEWMDDPNLDEQTLQNAVDDINRVNKWLGGFKFTLKAVQKELKKINKSTITIVDAGCGDGEMLRYLSTNINDSRVQFLGLDFSANSIKKGYLKSEGFKDIRFRESDILQIDSTEIECDILISTLTMHHFDDLEIIDFLKKFKEITTHSIIINDLHRSRTAFILFQLVCLIFIRNEISKHDGLISIASGFKRADLKRYGKLVPFKNDLIQWKWSFRFIWLIPIYERKN</sequence>
<organism evidence="2 3">
    <name type="scientific">Nonlabens ulvanivorans</name>
    <name type="common">Persicivirga ulvanivorans</name>
    <dbReference type="NCBI Taxonomy" id="906888"/>
    <lineage>
        <taxon>Bacteria</taxon>
        <taxon>Pseudomonadati</taxon>
        <taxon>Bacteroidota</taxon>
        <taxon>Flavobacteriia</taxon>
        <taxon>Flavobacteriales</taxon>
        <taxon>Flavobacteriaceae</taxon>
        <taxon>Nonlabens</taxon>
    </lineage>
</organism>
<comment type="caution">
    <text evidence="2">The sequence shown here is derived from an EMBL/GenBank/DDBJ whole genome shotgun (WGS) entry which is preliminary data.</text>
</comment>
<evidence type="ECO:0000313" key="3">
    <source>
        <dbReference type="Proteomes" id="UP000028980"/>
    </source>
</evidence>
<gene>
    <name evidence="2" type="ORF">JCM19296_3182</name>
</gene>
<name>A0A081DF78_NONUL</name>
<dbReference type="Pfam" id="PF13649">
    <property type="entry name" value="Methyltransf_25"/>
    <property type="match status" value="1"/>
</dbReference>
<accession>A0A081DF78</accession>
<dbReference type="GO" id="GO:0008168">
    <property type="term" value="F:methyltransferase activity"/>
    <property type="evidence" value="ECO:0007669"/>
    <property type="project" value="UniProtKB-KW"/>
</dbReference>
<dbReference type="InterPro" id="IPR029063">
    <property type="entry name" value="SAM-dependent_MTases_sf"/>
</dbReference>